<accession>A0ABV7QC82</accession>
<proteinExistence type="predicted"/>
<gene>
    <name evidence="2" type="ORF">ACFORO_12375</name>
</gene>
<dbReference type="Proteomes" id="UP001595764">
    <property type="component" value="Unassembled WGS sequence"/>
</dbReference>
<keyword evidence="3" id="KW-1185">Reference proteome</keyword>
<evidence type="ECO:0000313" key="3">
    <source>
        <dbReference type="Proteomes" id="UP001595764"/>
    </source>
</evidence>
<reference evidence="3" key="1">
    <citation type="journal article" date="2019" name="Int. J. Syst. Evol. Microbiol.">
        <title>The Global Catalogue of Microorganisms (GCM) 10K type strain sequencing project: providing services to taxonomists for standard genome sequencing and annotation.</title>
        <authorList>
            <consortium name="The Broad Institute Genomics Platform"/>
            <consortium name="The Broad Institute Genome Sequencing Center for Infectious Disease"/>
            <person name="Wu L."/>
            <person name="Ma J."/>
        </authorList>
    </citation>
    <scope>NUCLEOTIDE SEQUENCE [LARGE SCALE GENOMIC DNA]</scope>
    <source>
        <strain evidence="3">CGMCC 4.7682</strain>
    </source>
</reference>
<comment type="caution">
    <text evidence="2">The sequence shown here is derived from an EMBL/GenBank/DDBJ whole genome shotgun (WGS) entry which is preliminary data.</text>
</comment>
<evidence type="ECO:0000256" key="1">
    <source>
        <dbReference type="SAM" id="MobiDB-lite"/>
    </source>
</evidence>
<name>A0ABV7QC82_9PSEU</name>
<feature type="region of interest" description="Disordered" evidence="1">
    <location>
        <begin position="70"/>
        <end position="90"/>
    </location>
</feature>
<sequence length="90" mass="9998">MADNPNLWWSPTLGAILKDPDGSFRVLGGGTTNAWGWFIPAEWPADAERYLPEKTPPDRSGRWVDEQLVPFGPRDLDGWQPTHPEAVAGD</sequence>
<dbReference type="EMBL" id="JBHRWI010000016">
    <property type="protein sequence ID" value="MFC3510963.1"/>
    <property type="molecule type" value="Genomic_DNA"/>
</dbReference>
<evidence type="ECO:0000313" key="2">
    <source>
        <dbReference type="EMBL" id="MFC3510963.1"/>
    </source>
</evidence>
<dbReference type="RefSeq" id="WP_377870005.1">
    <property type="nucleotide sequence ID" value="NZ_JBHMAY010000017.1"/>
</dbReference>
<organism evidence="2 3">
    <name type="scientific">Amycolatopsis halotolerans</name>
    <dbReference type="NCBI Taxonomy" id="330083"/>
    <lineage>
        <taxon>Bacteria</taxon>
        <taxon>Bacillati</taxon>
        <taxon>Actinomycetota</taxon>
        <taxon>Actinomycetes</taxon>
        <taxon>Pseudonocardiales</taxon>
        <taxon>Pseudonocardiaceae</taxon>
        <taxon>Amycolatopsis</taxon>
    </lineage>
</organism>
<protein>
    <submittedName>
        <fullName evidence="2">Uncharacterized protein</fullName>
    </submittedName>
</protein>